<organism evidence="1 2">
    <name type="scientific">Paenibacillus macerans</name>
    <name type="common">Bacillus macerans</name>
    <dbReference type="NCBI Taxonomy" id="44252"/>
    <lineage>
        <taxon>Bacteria</taxon>
        <taxon>Bacillati</taxon>
        <taxon>Bacillota</taxon>
        <taxon>Bacilli</taxon>
        <taxon>Bacillales</taxon>
        <taxon>Paenibacillaceae</taxon>
        <taxon>Paenibacillus</taxon>
    </lineage>
</organism>
<evidence type="ECO:0000313" key="2">
    <source>
        <dbReference type="Proteomes" id="UP000442469"/>
    </source>
</evidence>
<evidence type="ECO:0000313" key="1">
    <source>
        <dbReference type="EMBL" id="MUG26043.1"/>
    </source>
</evidence>
<gene>
    <name evidence="1" type="ORF">GNQ08_27150</name>
</gene>
<dbReference type="RefSeq" id="WP_155621284.1">
    <property type="nucleotide sequence ID" value="NZ_JARLKV010000024.1"/>
</dbReference>
<comment type="caution">
    <text evidence="1">The sequence shown here is derived from an EMBL/GenBank/DDBJ whole genome shotgun (WGS) entry which is preliminary data.</text>
</comment>
<dbReference type="AlphaFoldDB" id="A0A6N8F5H7"/>
<dbReference type="EMBL" id="WNZZ01000034">
    <property type="protein sequence ID" value="MUG26043.1"/>
    <property type="molecule type" value="Genomic_DNA"/>
</dbReference>
<name>A0A6N8F5H7_PAEMA</name>
<accession>A0A6N8F5H7</accession>
<dbReference type="Proteomes" id="UP000442469">
    <property type="component" value="Unassembled WGS sequence"/>
</dbReference>
<proteinExistence type="predicted"/>
<protein>
    <submittedName>
        <fullName evidence="1">Uncharacterized protein</fullName>
    </submittedName>
</protein>
<reference evidence="1 2" key="1">
    <citation type="submission" date="2019-11" db="EMBL/GenBank/DDBJ databases">
        <title>Draft genome sequences of five Paenibacillus species of dairy origin.</title>
        <authorList>
            <person name="Olajide A.M."/>
            <person name="Chen S."/>
            <person name="Lapointe G."/>
        </authorList>
    </citation>
    <scope>NUCLEOTIDE SEQUENCE [LARGE SCALE GENOMIC DNA]</scope>
    <source>
        <strain evidence="1 2">3CT49</strain>
    </source>
</reference>
<sequence length="70" mass="7948">MEDKKGTAATRAKNKYNAANYDRLYPYVPKGRKAVYEAAAKKAGYESLNDFIISAIEEKIKREEEKTTEA</sequence>